<name>A0ABS3PVP1_9FLAO</name>
<dbReference type="RefSeq" id="WP_208058104.1">
    <property type="nucleotide sequence ID" value="NZ_JAGDYP010000002.1"/>
</dbReference>
<organism evidence="1 2">
    <name type="scientific">Capnocytophaga bilenii</name>
    <dbReference type="NCBI Taxonomy" id="2819369"/>
    <lineage>
        <taxon>Bacteria</taxon>
        <taxon>Pseudomonadati</taxon>
        <taxon>Bacteroidota</taxon>
        <taxon>Flavobacteriia</taxon>
        <taxon>Flavobacteriales</taxon>
        <taxon>Flavobacteriaceae</taxon>
        <taxon>Capnocytophaga</taxon>
    </lineage>
</organism>
<accession>A0ABS3PVP1</accession>
<evidence type="ECO:0000313" key="2">
    <source>
        <dbReference type="Proteomes" id="UP000681610"/>
    </source>
</evidence>
<evidence type="ECO:0000313" key="1">
    <source>
        <dbReference type="EMBL" id="MBO1883396.1"/>
    </source>
</evidence>
<dbReference type="InterPro" id="IPR052552">
    <property type="entry name" value="YeaO-like"/>
</dbReference>
<dbReference type="Pfam" id="PF22752">
    <property type="entry name" value="DUF488-N3i"/>
    <property type="match status" value="1"/>
</dbReference>
<keyword evidence="2" id="KW-1185">Reference proteome</keyword>
<protein>
    <submittedName>
        <fullName evidence="1">DUF488 family protein</fullName>
    </submittedName>
</protein>
<sequence length="117" mass="13483">MEITLSRVYNEQDDSDSFRVLADRLWPRGIKKEALALDLWAKDIAPSTLLRQRYHQDNDYEAFKKDYSEELATNAAFAPFCEQLKAHKKITLLTASKVIDKSALPILMQAIKNYCCL</sequence>
<dbReference type="PANTHER" id="PTHR36849">
    <property type="entry name" value="CYTOPLASMIC PROTEIN-RELATED"/>
    <property type="match status" value="1"/>
</dbReference>
<reference evidence="1 2" key="1">
    <citation type="submission" date="2021-03" db="EMBL/GenBank/DDBJ databases">
        <title>Isolation and description of Capnocytophaga bilenii sp. nov., a novel Capnocytophaga species, isolated from a gingivitis subject.</title>
        <authorList>
            <person name="Antezack A."/>
            <person name="Monnet-Corti V."/>
            <person name="La Scola B."/>
        </authorList>
    </citation>
    <scope>NUCLEOTIDE SEQUENCE [LARGE SCALE GENOMIC DNA]</scope>
    <source>
        <strain evidence="1 2">Marseille-Q4570</strain>
    </source>
</reference>
<proteinExistence type="predicted"/>
<dbReference type="EMBL" id="JAGDYP010000002">
    <property type="protein sequence ID" value="MBO1883396.1"/>
    <property type="molecule type" value="Genomic_DNA"/>
</dbReference>
<gene>
    <name evidence="1" type="ORF">J4N46_02895</name>
</gene>
<dbReference type="Proteomes" id="UP000681610">
    <property type="component" value="Unassembled WGS sequence"/>
</dbReference>
<dbReference type="PANTHER" id="PTHR36849:SF1">
    <property type="entry name" value="CYTOPLASMIC PROTEIN"/>
    <property type="match status" value="1"/>
</dbReference>
<comment type="caution">
    <text evidence="1">The sequence shown here is derived from an EMBL/GenBank/DDBJ whole genome shotgun (WGS) entry which is preliminary data.</text>
</comment>